<reference evidence="1 2" key="1">
    <citation type="submission" date="2023-09" db="EMBL/GenBank/DDBJ databases">
        <title>Microbacterium fusihabitans sp. nov., Microbacterium phycihabitans sp. nov., and Microbacterium cervinum sp. nov., isolated from dried seaweeds of beach.</title>
        <authorList>
            <person name="Lee S.D."/>
        </authorList>
    </citation>
    <scope>NUCLEOTIDE SEQUENCE [LARGE SCALE GENOMIC DNA]</scope>
    <source>
        <strain evidence="1 2">KSW2-29</strain>
    </source>
</reference>
<name>A0ABU3SH15_9MICO</name>
<evidence type="ECO:0000313" key="2">
    <source>
        <dbReference type="Proteomes" id="UP001261125"/>
    </source>
</evidence>
<dbReference type="RefSeq" id="WP_316003028.1">
    <property type="nucleotide sequence ID" value="NZ_JAWDIT010000001.1"/>
</dbReference>
<proteinExistence type="predicted"/>
<accession>A0ABU3SH15</accession>
<keyword evidence="2" id="KW-1185">Reference proteome</keyword>
<organism evidence="1 2">
    <name type="scientific">Microbacterium phycohabitans</name>
    <dbReference type="NCBI Taxonomy" id="3075993"/>
    <lineage>
        <taxon>Bacteria</taxon>
        <taxon>Bacillati</taxon>
        <taxon>Actinomycetota</taxon>
        <taxon>Actinomycetes</taxon>
        <taxon>Micrococcales</taxon>
        <taxon>Microbacteriaceae</taxon>
        <taxon>Microbacterium</taxon>
    </lineage>
</organism>
<evidence type="ECO:0000313" key="1">
    <source>
        <dbReference type="EMBL" id="MDU0344088.1"/>
    </source>
</evidence>
<gene>
    <name evidence="1" type="ORF">RWH44_00105</name>
</gene>
<sequence length="81" mass="8923">MTRPRTVTHAYRMPGGWEALAHRPLTTETAHALRGEGYTLVRARRGWGSSRELSLSMYTQQPAVNAPWSDADIRPSGSTAA</sequence>
<protein>
    <submittedName>
        <fullName evidence="1">Alternative tryptophan synthase beta-subunit</fullName>
    </submittedName>
</protein>
<comment type="caution">
    <text evidence="1">The sequence shown here is derived from an EMBL/GenBank/DDBJ whole genome shotgun (WGS) entry which is preliminary data.</text>
</comment>
<dbReference type="EMBL" id="JAWDIT010000001">
    <property type="protein sequence ID" value="MDU0344088.1"/>
    <property type="molecule type" value="Genomic_DNA"/>
</dbReference>
<dbReference type="Proteomes" id="UP001261125">
    <property type="component" value="Unassembled WGS sequence"/>
</dbReference>